<evidence type="ECO:0000313" key="3">
    <source>
        <dbReference type="Proteomes" id="UP000201252"/>
    </source>
</evidence>
<feature type="domain" description="NTP pyrophosphohydrolase MazG-like" evidence="1">
    <location>
        <begin position="50"/>
        <end position="117"/>
    </location>
</feature>
<dbReference type="KEGG" id="vg:15011012"/>
<dbReference type="Pfam" id="PF03819">
    <property type="entry name" value="MazG"/>
    <property type="match status" value="1"/>
</dbReference>
<protein>
    <submittedName>
        <fullName evidence="2">MazG</fullName>
    </submittedName>
</protein>
<reference evidence="2 3" key="1">
    <citation type="submission" date="2010-10" db="EMBL/GenBank/DDBJ databases">
        <title>The Genome Sequence of Synechococcus phage S-SKS1.</title>
        <authorList>
            <consortium name="The Broad Institute Genome Sequencing Platform"/>
            <person name="Henn M.R."/>
            <person name="Clokie M."/>
            <person name="Levin J."/>
            <person name="Malboeuf C."/>
            <person name="Casali M."/>
            <person name="Russ C."/>
            <person name="Lennon N."/>
            <person name="Chapman S.B."/>
            <person name="Erlich R."/>
            <person name="Young S.K."/>
            <person name="Yandava C."/>
            <person name="Zeng Q."/>
            <person name="Alvarado L."/>
            <person name="Anderson S."/>
            <person name="Berlin A."/>
            <person name="Chen Z."/>
            <person name="Freedman E."/>
            <person name="Gellesch M."/>
            <person name="Goldberg J."/>
            <person name="Green L."/>
            <person name="Griggs A."/>
            <person name="Gujja S."/>
            <person name="Heilman E.R."/>
            <person name="Heiman D."/>
            <person name="Hollinger A."/>
            <person name="Howarth C."/>
            <person name="Larson L."/>
            <person name="Mehta T."/>
            <person name="Pearson M."/>
            <person name="Roberts A."/>
            <person name="Ryan E."/>
            <person name="Saif S."/>
            <person name="Shea T."/>
            <person name="Shenoy N."/>
            <person name="Sisk P."/>
            <person name="Stolte C."/>
            <person name="Sykes S."/>
            <person name="White J."/>
            <person name="Haas B."/>
            <person name="Nusbaum C."/>
            <person name="Birren B."/>
        </authorList>
    </citation>
    <scope>NUCLEOTIDE SEQUENCE [LARGE SCALE GENOMIC DNA]</scope>
</reference>
<organism evidence="2 3">
    <name type="scientific">Synechococcus phage S-SKS1</name>
    <dbReference type="NCBI Taxonomy" id="754042"/>
    <lineage>
        <taxon>Viruses</taxon>
        <taxon>Duplodnaviria</taxon>
        <taxon>Heunggongvirae</taxon>
        <taxon>Uroviricota</taxon>
        <taxon>Caudoviricetes</taxon>
        <taxon>Llyrvirus</taxon>
        <taxon>Llyrvirus SSKS1</taxon>
    </lineage>
</organism>
<accession>M4R1K9</accession>
<proteinExistence type="predicted"/>
<dbReference type="Proteomes" id="UP000201252">
    <property type="component" value="Segment"/>
</dbReference>
<gene>
    <name evidence="2" type="ORF">SWZG_00101</name>
</gene>
<dbReference type="Gene3D" id="1.10.287.1080">
    <property type="entry name" value="MazG-like"/>
    <property type="match status" value="1"/>
</dbReference>
<dbReference type="OrthoDB" id="15178at10239"/>
<dbReference type="CDD" id="cd11541">
    <property type="entry name" value="NTP-PPase_u4"/>
    <property type="match status" value="1"/>
</dbReference>
<dbReference type="RefSeq" id="YP_007674464.1">
    <property type="nucleotide sequence ID" value="NC_020851.1"/>
</dbReference>
<name>M4R1K9_9CAUD</name>
<sequence length="134" mass="15161">MTVNTDAYLEFVNAVTSQPSQDADAFEHRIQELRGEGFETHRLLTASVGMCAEAGEFTEVVKKIIFQGKPVTEENLFHLKRELGDIMWYVAQACMGLNISLDDIIEMNVDKLKSRYPGGEFDVHYSENRVEGDL</sequence>
<dbReference type="EMBL" id="HQ633071">
    <property type="protein sequence ID" value="AGH31612.1"/>
    <property type="molecule type" value="Genomic_DNA"/>
</dbReference>
<keyword evidence="3" id="KW-1185">Reference proteome</keyword>
<dbReference type="InterPro" id="IPR004518">
    <property type="entry name" value="MazG-like_dom"/>
</dbReference>
<dbReference type="SUPFAM" id="SSF101386">
    <property type="entry name" value="all-alpha NTP pyrophosphatases"/>
    <property type="match status" value="1"/>
</dbReference>
<evidence type="ECO:0000259" key="1">
    <source>
        <dbReference type="Pfam" id="PF03819"/>
    </source>
</evidence>
<evidence type="ECO:0000313" key="2">
    <source>
        <dbReference type="EMBL" id="AGH31612.1"/>
    </source>
</evidence>
<dbReference type="InterPro" id="IPR011379">
    <property type="entry name" value="MazG-related_GP37"/>
</dbReference>
<dbReference type="GeneID" id="15011012"/>
<dbReference type="PIRSF" id="PIRSF006639">
    <property type="entry name" value="UCP006639_pph"/>
    <property type="match status" value="1"/>
</dbReference>